<evidence type="ECO:0000313" key="3">
    <source>
        <dbReference type="Proteomes" id="UP000243217"/>
    </source>
</evidence>
<dbReference type="STRING" id="74557.A0A1V9ZQ11"/>
<dbReference type="Proteomes" id="UP000243217">
    <property type="component" value="Unassembled WGS sequence"/>
</dbReference>
<protein>
    <recommendedName>
        <fullName evidence="1">PRELI/MSF1 domain-containing protein</fullName>
    </recommendedName>
</protein>
<keyword evidence="3" id="KW-1185">Reference proteome</keyword>
<sequence length="192" mass="21617">MVLNQKTEHTYPYSWDVVSRAFWNKYPNAKLSHVERVDVLNRYIDSEGRLHSARLAKCTQNNMPSWAESILGKYSYVYEETICDPVNKTLQLKSTNLSYRSVATVNEVCLYTQAKGPDGLFSHTHYTQDAQVSAFVPFVSQKLEKLSVSRGAETAAKGLNAMEAICKEIFQGNFALCEPAKATTLHAKINLD</sequence>
<dbReference type="Pfam" id="PF04707">
    <property type="entry name" value="PRELI"/>
    <property type="match status" value="1"/>
</dbReference>
<dbReference type="AlphaFoldDB" id="A0A1V9ZQ11"/>
<dbReference type="EMBL" id="JNBS01001750">
    <property type="protein sequence ID" value="OQS00108.1"/>
    <property type="molecule type" value="Genomic_DNA"/>
</dbReference>
<name>A0A1V9ZQ11_9STRA</name>
<dbReference type="PANTHER" id="PTHR11158">
    <property type="entry name" value="MSF1/PX19 RELATED"/>
    <property type="match status" value="1"/>
</dbReference>
<dbReference type="PROSITE" id="PS50904">
    <property type="entry name" value="PRELI_MSF1"/>
    <property type="match status" value="1"/>
</dbReference>
<evidence type="ECO:0000259" key="1">
    <source>
        <dbReference type="PROSITE" id="PS50904"/>
    </source>
</evidence>
<accession>A0A1V9ZQ11</accession>
<organism evidence="2 3">
    <name type="scientific">Thraustotheca clavata</name>
    <dbReference type="NCBI Taxonomy" id="74557"/>
    <lineage>
        <taxon>Eukaryota</taxon>
        <taxon>Sar</taxon>
        <taxon>Stramenopiles</taxon>
        <taxon>Oomycota</taxon>
        <taxon>Saprolegniomycetes</taxon>
        <taxon>Saprolegniales</taxon>
        <taxon>Achlyaceae</taxon>
        <taxon>Thraustotheca</taxon>
    </lineage>
</organism>
<dbReference type="InterPro" id="IPR006797">
    <property type="entry name" value="PRELI/MSF1_dom"/>
</dbReference>
<dbReference type="InterPro" id="IPR037365">
    <property type="entry name" value="Slowmo/Ups"/>
</dbReference>
<reference evidence="2 3" key="1">
    <citation type="journal article" date="2014" name="Genome Biol. Evol.">
        <title>The secreted proteins of Achlya hypogyna and Thraustotheca clavata identify the ancestral oomycete secretome and reveal gene acquisitions by horizontal gene transfer.</title>
        <authorList>
            <person name="Misner I."/>
            <person name="Blouin N."/>
            <person name="Leonard G."/>
            <person name="Richards T.A."/>
            <person name="Lane C.E."/>
        </authorList>
    </citation>
    <scope>NUCLEOTIDE SEQUENCE [LARGE SCALE GENOMIC DNA]</scope>
    <source>
        <strain evidence="2 3">ATCC 34112</strain>
    </source>
</reference>
<dbReference type="GO" id="GO:0005758">
    <property type="term" value="C:mitochondrial intermembrane space"/>
    <property type="evidence" value="ECO:0007669"/>
    <property type="project" value="InterPro"/>
</dbReference>
<evidence type="ECO:0000313" key="2">
    <source>
        <dbReference type="EMBL" id="OQS00108.1"/>
    </source>
</evidence>
<proteinExistence type="predicted"/>
<comment type="caution">
    <text evidence="2">The sequence shown here is derived from an EMBL/GenBank/DDBJ whole genome shotgun (WGS) entry which is preliminary data.</text>
</comment>
<dbReference type="OrthoDB" id="407630at2759"/>
<feature type="domain" description="PRELI/MSF1" evidence="1">
    <location>
        <begin position="1"/>
        <end position="174"/>
    </location>
</feature>
<gene>
    <name evidence="2" type="ORF">THRCLA_21748</name>
</gene>